<feature type="region of interest" description="Disordered" evidence="5">
    <location>
        <begin position="233"/>
        <end position="254"/>
    </location>
</feature>
<dbReference type="PANTHER" id="PTHR12655:SF0">
    <property type="entry name" value="ACYL-COENZYME A THIOESTERASE 9, MITOCHONDRIAL"/>
    <property type="match status" value="1"/>
</dbReference>
<gene>
    <name evidence="7" type="ORF">BOKJ2_LOCUS13426</name>
</gene>
<keyword evidence="4" id="KW-0809">Transit peptide</keyword>
<evidence type="ECO:0000259" key="6">
    <source>
        <dbReference type="PROSITE" id="PS51770"/>
    </source>
</evidence>
<evidence type="ECO:0000256" key="3">
    <source>
        <dbReference type="ARBA" id="ARBA00022801"/>
    </source>
</evidence>
<evidence type="ECO:0000256" key="5">
    <source>
        <dbReference type="SAM" id="MobiDB-lite"/>
    </source>
</evidence>
<dbReference type="InterPro" id="IPR029069">
    <property type="entry name" value="HotDog_dom_sf"/>
</dbReference>
<keyword evidence="2" id="KW-0677">Repeat</keyword>
<name>A0A811LM67_9BILA</name>
<dbReference type="Proteomes" id="UP000783686">
    <property type="component" value="Unassembled WGS sequence"/>
</dbReference>
<accession>A0A811LM67</accession>
<evidence type="ECO:0000256" key="1">
    <source>
        <dbReference type="ARBA" id="ARBA00010458"/>
    </source>
</evidence>
<dbReference type="EMBL" id="CAJFDH010000006">
    <property type="protein sequence ID" value="CAD5229367.1"/>
    <property type="molecule type" value="Genomic_DNA"/>
</dbReference>
<keyword evidence="8" id="KW-1185">Reference proteome</keyword>
<evidence type="ECO:0000313" key="7">
    <source>
        <dbReference type="EMBL" id="CAD5229367.1"/>
    </source>
</evidence>
<feature type="domain" description="HotDog ACOT-type" evidence="6">
    <location>
        <begin position="80"/>
        <end position="205"/>
    </location>
</feature>
<dbReference type="InterPro" id="IPR033120">
    <property type="entry name" value="HOTDOG_ACOT"/>
</dbReference>
<comment type="similarity">
    <text evidence="1">Belongs to the acyl coenzyme A hydrolase family.</text>
</comment>
<dbReference type="CDD" id="cd03442">
    <property type="entry name" value="BFIT_BACH"/>
    <property type="match status" value="1"/>
</dbReference>
<dbReference type="PROSITE" id="PS51770">
    <property type="entry name" value="HOTDOG_ACOT"/>
    <property type="match status" value="2"/>
</dbReference>
<dbReference type="SUPFAM" id="SSF54637">
    <property type="entry name" value="Thioesterase/thiol ester dehydrase-isomerase"/>
    <property type="match status" value="2"/>
</dbReference>
<dbReference type="GO" id="GO:0006637">
    <property type="term" value="P:acyl-CoA metabolic process"/>
    <property type="evidence" value="ECO:0007669"/>
    <property type="project" value="TreeGrafter"/>
</dbReference>
<dbReference type="Proteomes" id="UP000614601">
    <property type="component" value="Unassembled WGS sequence"/>
</dbReference>
<evidence type="ECO:0000313" key="8">
    <source>
        <dbReference type="Proteomes" id="UP000614601"/>
    </source>
</evidence>
<keyword evidence="3" id="KW-0378">Hydrolase</keyword>
<dbReference type="Gene3D" id="3.10.129.10">
    <property type="entry name" value="Hotdog Thioesterase"/>
    <property type="match status" value="2"/>
</dbReference>
<dbReference type="AlphaFoldDB" id="A0A811LM67"/>
<comment type="caution">
    <text evidence="7">The sequence shown here is derived from an EMBL/GenBank/DDBJ whole genome shotgun (WGS) entry which is preliminary data.</text>
</comment>
<dbReference type="PANTHER" id="PTHR12655">
    <property type="entry name" value="ACYL-COA THIOESTERASE"/>
    <property type="match status" value="1"/>
</dbReference>
<dbReference type="GO" id="GO:0005739">
    <property type="term" value="C:mitochondrion"/>
    <property type="evidence" value="ECO:0007669"/>
    <property type="project" value="TreeGrafter"/>
</dbReference>
<organism evidence="7 8">
    <name type="scientific">Bursaphelenchus okinawaensis</name>
    <dbReference type="NCBI Taxonomy" id="465554"/>
    <lineage>
        <taxon>Eukaryota</taxon>
        <taxon>Metazoa</taxon>
        <taxon>Ecdysozoa</taxon>
        <taxon>Nematoda</taxon>
        <taxon>Chromadorea</taxon>
        <taxon>Rhabditida</taxon>
        <taxon>Tylenchina</taxon>
        <taxon>Tylenchomorpha</taxon>
        <taxon>Aphelenchoidea</taxon>
        <taxon>Aphelenchoididae</taxon>
        <taxon>Bursaphelenchus</taxon>
    </lineage>
</organism>
<evidence type="ECO:0000256" key="4">
    <source>
        <dbReference type="ARBA" id="ARBA00022946"/>
    </source>
</evidence>
<dbReference type="OrthoDB" id="331699at2759"/>
<protein>
    <recommendedName>
        <fullName evidence="6">HotDog ACOT-type domain-containing protein</fullName>
    </recommendedName>
</protein>
<dbReference type="EMBL" id="CAJFCW020000006">
    <property type="protein sequence ID" value="CAG9126494.1"/>
    <property type="molecule type" value="Genomic_DNA"/>
</dbReference>
<proteinExistence type="inferred from homology"/>
<sequence length="432" mass="49833">MTGRLLSKTFLTNVFLQARRLSGLFDNFKKILVHEQFGVNENREVTIVEFRDRILDVVINEIVPSIKTNVQPVTTERNMDESYCRLQIPVNGRGYQLRYLSANRAGIRLGRLLEDLDMFSVWLSYLHCQGRENWGKPTVNPCIFVTACCDQINLATQDINPKSDLHLEGHVSWAGGASVETTMRIVQDEKQLLDAKFIMVNLSPQNMKEKVNVPQLIHESPVENELFKLGQKNNARRKSQKDESFLKRPPTPDQVQQLHQLHLRRVKDMSYVPSDGGTKDTTYIGETARMTTVNCFPEDQNFYGKMFGGFLMRQAYELAAINSKLFARTRTECIAMDDIVFAEPVEIGDILELWTRITCTQDQFMQTRVFARKVIIDDDKSIRYQTSNTFHFSFMTLDGSKVRTVLPKDYFDGLLYHIGKKHLLECRRRTGL</sequence>
<evidence type="ECO:0000256" key="2">
    <source>
        <dbReference type="ARBA" id="ARBA00022737"/>
    </source>
</evidence>
<feature type="domain" description="HotDog ACOT-type" evidence="6">
    <location>
        <begin position="285"/>
        <end position="400"/>
    </location>
</feature>
<reference evidence="7" key="1">
    <citation type="submission" date="2020-09" db="EMBL/GenBank/DDBJ databases">
        <authorList>
            <person name="Kikuchi T."/>
        </authorList>
    </citation>
    <scope>NUCLEOTIDE SEQUENCE</scope>
    <source>
        <strain evidence="7">SH1</strain>
    </source>
</reference>
<dbReference type="GO" id="GO:0047617">
    <property type="term" value="F:fatty acyl-CoA hydrolase activity"/>
    <property type="evidence" value="ECO:0007669"/>
    <property type="project" value="TreeGrafter"/>
</dbReference>